<accession>A0A8R1WKN6</accession>
<dbReference type="Proteomes" id="UP000005204">
    <property type="component" value="Unassembled WGS sequence"/>
</dbReference>
<keyword evidence="2" id="KW-1133">Transmembrane helix</keyword>
<proteinExistence type="predicted"/>
<organism evidence="3 4">
    <name type="scientific">Bombyx mori</name>
    <name type="common">Silk moth</name>
    <dbReference type="NCBI Taxonomy" id="7091"/>
    <lineage>
        <taxon>Eukaryota</taxon>
        <taxon>Metazoa</taxon>
        <taxon>Ecdysozoa</taxon>
        <taxon>Arthropoda</taxon>
        <taxon>Hexapoda</taxon>
        <taxon>Insecta</taxon>
        <taxon>Pterygota</taxon>
        <taxon>Neoptera</taxon>
        <taxon>Endopterygota</taxon>
        <taxon>Lepidoptera</taxon>
        <taxon>Glossata</taxon>
        <taxon>Ditrysia</taxon>
        <taxon>Bombycoidea</taxon>
        <taxon>Bombycidae</taxon>
        <taxon>Bombycinae</taxon>
        <taxon>Bombyx</taxon>
    </lineage>
</organism>
<evidence type="ECO:0000313" key="3">
    <source>
        <dbReference type="EnsemblMetazoa" id="XP_004923305.2"/>
    </source>
</evidence>
<dbReference type="EnsemblMetazoa" id="XM_004923248.3">
    <property type="protein sequence ID" value="XP_004923305.2"/>
    <property type="gene ID" value="LOC101744974"/>
</dbReference>
<feature type="transmembrane region" description="Helical" evidence="2">
    <location>
        <begin position="64"/>
        <end position="84"/>
    </location>
</feature>
<keyword evidence="2" id="KW-0812">Transmembrane</keyword>
<evidence type="ECO:0000313" key="4">
    <source>
        <dbReference type="Proteomes" id="UP000005204"/>
    </source>
</evidence>
<gene>
    <name evidence="3" type="primary">101744974</name>
</gene>
<sequence length="255" mass="29481">MLVQTLSTLMYTFVFLSLFLVDYLLGNGFVDMFQTIFCKIACFVKKTLREEAKKTQLVGKENPISIPVIFIEILVLSLTIAFLNKYKKYRAKDRIDELLNESKEAIRQTNEFLEKWRLRRVSAPLMTSRKYPLDSVSRLIPTDFSYLDEEPQEIKPLKLEVPILHMAIIDTLGTTRSLPESGDAGDTFNITDSTLLSVTSLLEDDLESIPDPIDDKLTDESNHIDMDNRFLDRSKSIEFNSRFLWDVVEEDEAYE</sequence>
<protein>
    <submittedName>
        <fullName evidence="3">Uncharacterized protein</fullName>
    </submittedName>
</protein>
<keyword evidence="4" id="KW-1185">Reference proteome</keyword>
<name>A0A8R1WKN6_BOMMO</name>
<reference evidence="3" key="2">
    <citation type="submission" date="2022-06" db="UniProtKB">
        <authorList>
            <consortium name="EnsemblMetazoa"/>
        </authorList>
    </citation>
    <scope>IDENTIFICATION</scope>
    <source>
        <strain evidence="3">p50T (Dazao)</strain>
    </source>
</reference>
<reference evidence="4" key="1">
    <citation type="journal article" date="2008" name="Insect Biochem. Mol. Biol.">
        <title>The genome of a lepidopteran model insect, the silkworm Bombyx mori.</title>
        <authorList>
            <consortium name="International Silkworm Genome Consortium"/>
        </authorList>
    </citation>
    <scope>NUCLEOTIDE SEQUENCE [LARGE SCALE GENOMIC DNA]</scope>
    <source>
        <strain evidence="4">p50T</strain>
    </source>
</reference>
<feature type="coiled-coil region" evidence="1">
    <location>
        <begin position="88"/>
        <end position="115"/>
    </location>
</feature>
<keyword evidence="2" id="KW-0472">Membrane</keyword>
<feature type="transmembrane region" description="Helical" evidence="2">
    <location>
        <begin position="7"/>
        <end position="25"/>
    </location>
</feature>
<evidence type="ECO:0000256" key="2">
    <source>
        <dbReference type="SAM" id="Phobius"/>
    </source>
</evidence>
<dbReference type="AlphaFoldDB" id="A0A8R1WKN6"/>
<keyword evidence="1" id="KW-0175">Coiled coil</keyword>
<evidence type="ECO:0000256" key="1">
    <source>
        <dbReference type="SAM" id="Coils"/>
    </source>
</evidence>